<evidence type="ECO:0000256" key="1">
    <source>
        <dbReference type="ARBA" id="ARBA00001974"/>
    </source>
</evidence>
<sequence>MKVIPARLRSLQARFTAVAEEVLRPHAARVDQEAQWPATSFAALADAGLMGLHVPKRLGGLEEGFSALVMATETLAQACASSALCYGMHCVGSAVIAAKATRDQEERYLAPIAQGRHITTLALSEAGHGAHAYLADTELRQDGLDYRVCGTKQFVTNGSHADSYVVSTQASESNEQGEFSCVLVDKTAAGLSWLEPWNGMGLRGNSSRGLRLDDVRVPRANRLGDEGDEVWYFFQIVAPYFLTAMAGTYNGIAQAALANALAHMRERTFSRSGESLAHADMIQDKVGALWARVQQARLLAYHAAELADANDPDALPAILACKVGAGEMAVEVTTETMTLCGGAAYRDNAVQARLLRDAHAAPVMSPTSALLRLWTGRLLLGLPIL</sequence>
<dbReference type="InterPro" id="IPR006091">
    <property type="entry name" value="Acyl-CoA_Oxase/DH_mid-dom"/>
</dbReference>
<dbReference type="PANTHER" id="PTHR43884:SF12">
    <property type="entry name" value="ISOVALERYL-COA DEHYDROGENASE, MITOCHONDRIAL-RELATED"/>
    <property type="match status" value="1"/>
</dbReference>
<dbReference type="SUPFAM" id="SSF56645">
    <property type="entry name" value="Acyl-CoA dehydrogenase NM domain-like"/>
    <property type="match status" value="1"/>
</dbReference>
<dbReference type="GO" id="GO:0003995">
    <property type="term" value="F:acyl-CoA dehydrogenase activity"/>
    <property type="evidence" value="ECO:0007669"/>
    <property type="project" value="TreeGrafter"/>
</dbReference>
<keyword evidence="4 5" id="KW-0274">FAD</keyword>
<feature type="domain" description="Acyl-CoA dehydrogenase/oxidase C-terminal" evidence="6">
    <location>
        <begin position="245"/>
        <end position="372"/>
    </location>
</feature>
<dbReference type="Gene3D" id="1.10.540.10">
    <property type="entry name" value="Acyl-CoA dehydrogenase/oxidase, N-terminal domain"/>
    <property type="match status" value="1"/>
</dbReference>
<feature type="domain" description="Acyl-CoA dehydrogenase/oxidase N-terminal" evidence="8">
    <location>
        <begin position="9"/>
        <end position="115"/>
    </location>
</feature>
<dbReference type="Pfam" id="PF02771">
    <property type="entry name" value="Acyl-CoA_dh_N"/>
    <property type="match status" value="1"/>
</dbReference>
<organism evidence="9 10">
    <name type="scientific">Acidiferrobacter thiooxydans</name>
    <dbReference type="NCBI Taxonomy" id="163359"/>
    <lineage>
        <taxon>Bacteria</taxon>
        <taxon>Pseudomonadati</taxon>
        <taxon>Pseudomonadota</taxon>
        <taxon>Gammaproteobacteria</taxon>
        <taxon>Acidiferrobacterales</taxon>
        <taxon>Acidiferrobacteraceae</taxon>
        <taxon>Acidiferrobacter</taxon>
    </lineage>
</organism>
<evidence type="ECO:0000259" key="6">
    <source>
        <dbReference type="Pfam" id="PF00441"/>
    </source>
</evidence>
<dbReference type="Pfam" id="PF00441">
    <property type="entry name" value="Acyl-CoA_dh_1"/>
    <property type="match status" value="1"/>
</dbReference>
<dbReference type="AlphaFoldDB" id="A0A1C2FZF8"/>
<dbReference type="Gene3D" id="1.20.140.10">
    <property type="entry name" value="Butyryl-CoA Dehydrogenase, subunit A, domain 3"/>
    <property type="match status" value="1"/>
</dbReference>
<evidence type="ECO:0000256" key="5">
    <source>
        <dbReference type="RuleBase" id="RU362125"/>
    </source>
</evidence>
<dbReference type="PANTHER" id="PTHR43884">
    <property type="entry name" value="ACYL-COA DEHYDROGENASE"/>
    <property type="match status" value="1"/>
</dbReference>
<evidence type="ECO:0000256" key="3">
    <source>
        <dbReference type="ARBA" id="ARBA00022630"/>
    </source>
</evidence>
<reference evidence="9 10" key="1">
    <citation type="submission" date="2018-02" db="EMBL/GenBank/DDBJ databases">
        <title>Insights into the biology of acidophilic members of the Acidiferrobacteraceae family derived from comparative genomic analyses.</title>
        <authorList>
            <person name="Issotta F."/>
            <person name="Thyssen C."/>
            <person name="Mena C."/>
            <person name="Moya A."/>
            <person name="Bellenberg S."/>
            <person name="Sproer C."/>
            <person name="Covarrubias P.C."/>
            <person name="Sand W."/>
            <person name="Quatrini R."/>
            <person name="Vera M."/>
        </authorList>
    </citation>
    <scope>NUCLEOTIDE SEQUENCE [LARGE SCALE GENOMIC DNA]</scope>
    <source>
        <strain evidence="10">m-1</strain>
    </source>
</reference>
<evidence type="ECO:0000259" key="8">
    <source>
        <dbReference type="Pfam" id="PF02771"/>
    </source>
</evidence>
<proteinExistence type="inferred from homology"/>
<evidence type="ECO:0000256" key="2">
    <source>
        <dbReference type="ARBA" id="ARBA00009347"/>
    </source>
</evidence>
<keyword evidence="10" id="KW-1185">Reference proteome</keyword>
<dbReference type="GO" id="GO:0050660">
    <property type="term" value="F:flavin adenine dinucleotide binding"/>
    <property type="evidence" value="ECO:0007669"/>
    <property type="project" value="InterPro"/>
</dbReference>
<protein>
    <submittedName>
        <fullName evidence="9">Acyl-CoA dehydrogenase</fullName>
    </submittedName>
</protein>
<comment type="similarity">
    <text evidence="2 5">Belongs to the acyl-CoA dehydrogenase family.</text>
</comment>
<dbReference type="EMBL" id="PSYR01000001">
    <property type="protein sequence ID" value="RCN58744.1"/>
    <property type="molecule type" value="Genomic_DNA"/>
</dbReference>
<evidence type="ECO:0000259" key="7">
    <source>
        <dbReference type="Pfam" id="PF02770"/>
    </source>
</evidence>
<dbReference type="SUPFAM" id="SSF47203">
    <property type="entry name" value="Acyl-CoA dehydrogenase C-terminal domain-like"/>
    <property type="match status" value="1"/>
</dbReference>
<comment type="caution">
    <text evidence="9">The sequence shown here is derived from an EMBL/GenBank/DDBJ whole genome shotgun (WGS) entry which is preliminary data.</text>
</comment>
<dbReference type="Pfam" id="PF02770">
    <property type="entry name" value="Acyl-CoA_dh_M"/>
    <property type="match status" value="1"/>
</dbReference>
<dbReference type="OrthoDB" id="7316074at2"/>
<comment type="cofactor">
    <cofactor evidence="1 5">
        <name>FAD</name>
        <dbReference type="ChEBI" id="CHEBI:57692"/>
    </cofactor>
</comment>
<dbReference type="InterPro" id="IPR036250">
    <property type="entry name" value="AcylCo_DH-like_C"/>
</dbReference>
<dbReference type="InterPro" id="IPR046373">
    <property type="entry name" value="Acyl-CoA_Oxase/DH_mid-dom_sf"/>
</dbReference>
<dbReference type="RefSeq" id="WP_065971568.1">
    <property type="nucleotide sequence ID" value="NZ_CP080624.1"/>
</dbReference>
<name>A0A1C2FZF8_9GAMM</name>
<dbReference type="Gene3D" id="2.40.110.10">
    <property type="entry name" value="Butyryl-CoA Dehydrogenase, subunit A, domain 2"/>
    <property type="match status" value="1"/>
</dbReference>
<feature type="domain" description="Acyl-CoA oxidase/dehydrogenase middle" evidence="7">
    <location>
        <begin position="121"/>
        <end position="215"/>
    </location>
</feature>
<dbReference type="InterPro" id="IPR009100">
    <property type="entry name" value="AcylCoA_DH/oxidase_NM_dom_sf"/>
</dbReference>
<gene>
    <name evidence="9" type="ORF">C4900_02980</name>
</gene>
<dbReference type="InterPro" id="IPR009075">
    <property type="entry name" value="AcylCo_DH/oxidase_C"/>
</dbReference>
<dbReference type="InterPro" id="IPR013786">
    <property type="entry name" value="AcylCoA_DH/ox_N"/>
</dbReference>
<dbReference type="Proteomes" id="UP000253250">
    <property type="component" value="Unassembled WGS sequence"/>
</dbReference>
<dbReference type="PIRSF" id="PIRSF016578">
    <property type="entry name" value="HsaA"/>
    <property type="match status" value="1"/>
</dbReference>
<evidence type="ECO:0000313" key="10">
    <source>
        <dbReference type="Proteomes" id="UP000253250"/>
    </source>
</evidence>
<keyword evidence="5" id="KW-0560">Oxidoreductase</keyword>
<keyword evidence="3 5" id="KW-0285">Flavoprotein</keyword>
<dbReference type="STRING" id="163359.A9R16_01535"/>
<dbReference type="InterPro" id="IPR037069">
    <property type="entry name" value="AcylCoA_DH/ox_N_sf"/>
</dbReference>
<evidence type="ECO:0000313" key="9">
    <source>
        <dbReference type="EMBL" id="RCN58744.1"/>
    </source>
</evidence>
<evidence type="ECO:0000256" key="4">
    <source>
        <dbReference type="ARBA" id="ARBA00022827"/>
    </source>
</evidence>
<accession>A0A1C2FZF8</accession>